<evidence type="ECO:0000313" key="1">
    <source>
        <dbReference type="EMBL" id="MBB5705008.1"/>
    </source>
</evidence>
<dbReference type="RefSeq" id="WP_184094654.1">
    <property type="nucleotide sequence ID" value="NZ_JACIJH010000001.1"/>
</dbReference>
<reference evidence="1 2" key="1">
    <citation type="submission" date="2020-08" db="EMBL/GenBank/DDBJ databases">
        <title>Genomic Encyclopedia of Type Strains, Phase IV (KMG-IV): sequencing the most valuable type-strain genomes for metagenomic binning, comparative biology and taxonomic classification.</title>
        <authorList>
            <person name="Goeker M."/>
        </authorList>
    </citation>
    <scope>NUCLEOTIDE SEQUENCE [LARGE SCALE GENOMIC DNA]</scope>
    <source>
        <strain evidence="1 2">DSM 27163</strain>
    </source>
</reference>
<name>A0A7W9B2H6_9SPHN</name>
<sequence>MDPEYRYFLGFRPALALRALLAAQQARAGQHKRRVEAARLHLTLCTVAERRATDASLVARVAAALADRLPEAPPIRLGRVHARARGAEIVTRGQRREICGFYEAAAARLRAAGIAPLHRKAGLRPHITLGYDACAFASFDIAAWWLPEDLLLIESHVGKGRHVVLLRLPLARPAQASFAFDEPPLRLAA</sequence>
<dbReference type="GO" id="GO:0016874">
    <property type="term" value="F:ligase activity"/>
    <property type="evidence" value="ECO:0007669"/>
    <property type="project" value="UniProtKB-KW"/>
</dbReference>
<keyword evidence="1" id="KW-0436">Ligase</keyword>
<evidence type="ECO:0000313" key="2">
    <source>
        <dbReference type="Proteomes" id="UP000537161"/>
    </source>
</evidence>
<protein>
    <submittedName>
        <fullName evidence="1">2'-5' RNA ligase</fullName>
    </submittedName>
</protein>
<dbReference type="Proteomes" id="UP000537161">
    <property type="component" value="Unassembled WGS sequence"/>
</dbReference>
<proteinExistence type="predicted"/>
<dbReference type="AlphaFoldDB" id="A0A7W9B2H6"/>
<dbReference type="InterPro" id="IPR009097">
    <property type="entry name" value="Cyclic_Pdiesterase"/>
</dbReference>
<organism evidence="1 2">
    <name type="scientific">Sphingopyxis panaciterrulae</name>
    <dbReference type="NCBI Taxonomy" id="462372"/>
    <lineage>
        <taxon>Bacteria</taxon>
        <taxon>Pseudomonadati</taxon>
        <taxon>Pseudomonadota</taxon>
        <taxon>Alphaproteobacteria</taxon>
        <taxon>Sphingomonadales</taxon>
        <taxon>Sphingomonadaceae</taxon>
        <taxon>Sphingopyxis</taxon>
    </lineage>
</organism>
<accession>A0A7W9B2H6</accession>
<dbReference type="Gene3D" id="3.90.1140.10">
    <property type="entry name" value="Cyclic phosphodiesterase"/>
    <property type="match status" value="1"/>
</dbReference>
<dbReference type="EMBL" id="JACIJH010000001">
    <property type="protein sequence ID" value="MBB5705008.1"/>
    <property type="molecule type" value="Genomic_DNA"/>
</dbReference>
<keyword evidence="2" id="KW-1185">Reference proteome</keyword>
<gene>
    <name evidence="1" type="ORF">FHR21_000333</name>
</gene>
<comment type="caution">
    <text evidence="1">The sequence shown here is derived from an EMBL/GenBank/DDBJ whole genome shotgun (WGS) entry which is preliminary data.</text>
</comment>
<dbReference type="SUPFAM" id="SSF55144">
    <property type="entry name" value="LigT-like"/>
    <property type="match status" value="1"/>
</dbReference>